<dbReference type="EMBL" id="JAULSN010000013">
    <property type="protein sequence ID" value="KAK3361012.1"/>
    <property type="molecule type" value="Genomic_DNA"/>
</dbReference>
<feature type="compositionally biased region" description="Low complexity" evidence="1">
    <location>
        <begin position="112"/>
        <end position="130"/>
    </location>
</feature>
<feature type="compositionally biased region" description="Pro residues" evidence="1">
    <location>
        <begin position="184"/>
        <end position="194"/>
    </location>
</feature>
<feature type="compositionally biased region" description="Basic and acidic residues" evidence="1">
    <location>
        <begin position="205"/>
        <end position="215"/>
    </location>
</feature>
<name>A0AAE0MXW9_9PEZI</name>
<feature type="compositionally biased region" description="Basic and acidic residues" evidence="1">
    <location>
        <begin position="158"/>
        <end position="168"/>
    </location>
</feature>
<evidence type="ECO:0000313" key="3">
    <source>
        <dbReference type="Proteomes" id="UP001287356"/>
    </source>
</evidence>
<keyword evidence="3" id="KW-1185">Reference proteome</keyword>
<comment type="caution">
    <text evidence="2">The sequence shown here is derived from an EMBL/GenBank/DDBJ whole genome shotgun (WGS) entry which is preliminary data.</text>
</comment>
<reference evidence="2" key="1">
    <citation type="journal article" date="2023" name="Mol. Phylogenet. Evol.">
        <title>Genome-scale phylogeny and comparative genomics of the fungal order Sordariales.</title>
        <authorList>
            <person name="Hensen N."/>
            <person name="Bonometti L."/>
            <person name="Westerberg I."/>
            <person name="Brannstrom I.O."/>
            <person name="Guillou S."/>
            <person name="Cros-Aarteil S."/>
            <person name="Calhoun S."/>
            <person name="Haridas S."/>
            <person name="Kuo A."/>
            <person name="Mondo S."/>
            <person name="Pangilinan J."/>
            <person name="Riley R."/>
            <person name="LaButti K."/>
            <person name="Andreopoulos B."/>
            <person name="Lipzen A."/>
            <person name="Chen C."/>
            <person name="Yan M."/>
            <person name="Daum C."/>
            <person name="Ng V."/>
            <person name="Clum A."/>
            <person name="Steindorff A."/>
            <person name="Ohm R.A."/>
            <person name="Martin F."/>
            <person name="Silar P."/>
            <person name="Natvig D.O."/>
            <person name="Lalanne C."/>
            <person name="Gautier V."/>
            <person name="Ament-Velasquez S.L."/>
            <person name="Kruys A."/>
            <person name="Hutchinson M.I."/>
            <person name="Powell A.J."/>
            <person name="Barry K."/>
            <person name="Miller A.N."/>
            <person name="Grigoriev I.V."/>
            <person name="Debuchy R."/>
            <person name="Gladieux P."/>
            <person name="Hiltunen Thoren M."/>
            <person name="Johannesson H."/>
        </authorList>
    </citation>
    <scope>NUCLEOTIDE SEQUENCE</scope>
    <source>
        <strain evidence="2">CBS 958.72</strain>
    </source>
</reference>
<sequence length="333" mass="36751">MFRLSLGISTALLLEDDAEVQNVKYFTSRVGVSDKLWNMISLSPHLHVWWRRAYFGFKFLGILPSEEEDKSMIRVQFHWMPKSSPRFTHMPDLMNPEGFIRQASKGLVATRPSSAHPQAQGAQAAAGSSPRVGDDVREWFRPSTRRPSENRTVPVVVDGREATLERQPAKAQAYRLRRAGASAPPSPPPPPPRSIDPRVVNSRGRPVDGTRRPDTPVESVEDGFRLPSVPSSPIGEMALAIRSPGPSQARSQAPAFSSPALPPASPAIGAPPILRAESTMKSPSPKEVIPKLGRPRIESPSPFDIQNYEGDWPDEMFTQSWEPDTDNNAFVDP</sequence>
<evidence type="ECO:0000313" key="2">
    <source>
        <dbReference type="EMBL" id="KAK3361012.1"/>
    </source>
</evidence>
<feature type="compositionally biased region" description="Polar residues" evidence="1">
    <location>
        <begin position="317"/>
        <end position="333"/>
    </location>
</feature>
<gene>
    <name evidence="2" type="ORF">B0T24DRAFT_599792</name>
</gene>
<dbReference type="AlphaFoldDB" id="A0AAE0MXW9"/>
<feature type="region of interest" description="Disordered" evidence="1">
    <location>
        <begin position="107"/>
        <end position="231"/>
    </location>
</feature>
<evidence type="ECO:0000256" key="1">
    <source>
        <dbReference type="SAM" id="MobiDB-lite"/>
    </source>
</evidence>
<organism evidence="2 3">
    <name type="scientific">Lasiosphaeria ovina</name>
    <dbReference type="NCBI Taxonomy" id="92902"/>
    <lineage>
        <taxon>Eukaryota</taxon>
        <taxon>Fungi</taxon>
        <taxon>Dikarya</taxon>
        <taxon>Ascomycota</taxon>
        <taxon>Pezizomycotina</taxon>
        <taxon>Sordariomycetes</taxon>
        <taxon>Sordariomycetidae</taxon>
        <taxon>Sordariales</taxon>
        <taxon>Lasiosphaeriaceae</taxon>
        <taxon>Lasiosphaeria</taxon>
    </lineage>
</organism>
<accession>A0AAE0MXW9</accession>
<evidence type="ECO:0008006" key="4">
    <source>
        <dbReference type="Google" id="ProtNLM"/>
    </source>
</evidence>
<proteinExistence type="predicted"/>
<feature type="region of interest" description="Disordered" evidence="1">
    <location>
        <begin position="244"/>
        <end position="333"/>
    </location>
</feature>
<protein>
    <recommendedName>
        <fullName evidence="4">HNH nuclease domain-containing protein</fullName>
    </recommendedName>
</protein>
<reference evidence="2" key="2">
    <citation type="submission" date="2023-06" db="EMBL/GenBank/DDBJ databases">
        <authorList>
            <consortium name="Lawrence Berkeley National Laboratory"/>
            <person name="Haridas S."/>
            <person name="Hensen N."/>
            <person name="Bonometti L."/>
            <person name="Westerberg I."/>
            <person name="Brannstrom I.O."/>
            <person name="Guillou S."/>
            <person name="Cros-Aarteil S."/>
            <person name="Calhoun S."/>
            <person name="Kuo A."/>
            <person name="Mondo S."/>
            <person name="Pangilinan J."/>
            <person name="Riley R."/>
            <person name="Labutti K."/>
            <person name="Andreopoulos B."/>
            <person name="Lipzen A."/>
            <person name="Chen C."/>
            <person name="Yanf M."/>
            <person name="Daum C."/>
            <person name="Ng V."/>
            <person name="Clum A."/>
            <person name="Steindorff A."/>
            <person name="Ohm R."/>
            <person name="Martin F."/>
            <person name="Silar P."/>
            <person name="Natvig D."/>
            <person name="Lalanne C."/>
            <person name="Gautier V."/>
            <person name="Ament-Velasquez S.L."/>
            <person name="Kruys A."/>
            <person name="Hutchinson M.I."/>
            <person name="Powell A.J."/>
            <person name="Barry K."/>
            <person name="Miller A.N."/>
            <person name="Grigoriev I.V."/>
            <person name="Debuchy R."/>
            <person name="Gladieux P."/>
            <person name="Thoren M.H."/>
            <person name="Johannesson H."/>
        </authorList>
    </citation>
    <scope>NUCLEOTIDE SEQUENCE</scope>
    <source>
        <strain evidence="2">CBS 958.72</strain>
    </source>
</reference>
<dbReference type="Proteomes" id="UP001287356">
    <property type="component" value="Unassembled WGS sequence"/>
</dbReference>